<comment type="function">
    <text evidence="9">Part of the tripartite ATP-independent periplasmic (TRAP) transport system.</text>
</comment>
<dbReference type="InterPro" id="IPR055348">
    <property type="entry name" value="DctQ"/>
</dbReference>
<evidence type="ECO:0000256" key="6">
    <source>
        <dbReference type="ARBA" id="ARBA00022989"/>
    </source>
</evidence>
<sequence length="204" mass="22220">MDTSPQRAEGEADPDGQEIVASLDALSAVPRLQGSLGRVIGWVDTLFVLLANLALVAIAATVLLQIAGRLFLPFTLAWTEELSRYLFIYMVALASGVAIRRHRHVNVELYHHLLGLRARAAYQALICLLIGGFALMVLPGAWQFAQNGAWQTSPTLRVPMLYIFFSTVLLFALVLFYSAIGLVEGLAAVLRAPAGADRETASWK</sequence>
<evidence type="ECO:0000256" key="5">
    <source>
        <dbReference type="ARBA" id="ARBA00022692"/>
    </source>
</evidence>
<feature type="transmembrane region" description="Helical" evidence="9">
    <location>
        <begin position="39"/>
        <end position="62"/>
    </location>
</feature>
<evidence type="ECO:0000256" key="8">
    <source>
        <dbReference type="ARBA" id="ARBA00038436"/>
    </source>
</evidence>
<keyword evidence="12" id="KW-1185">Reference proteome</keyword>
<keyword evidence="4 9" id="KW-0997">Cell inner membrane</keyword>
<feature type="transmembrane region" description="Helical" evidence="9">
    <location>
        <begin position="120"/>
        <end position="142"/>
    </location>
</feature>
<accession>A0A7V7FXM5</accession>
<dbReference type="AlphaFoldDB" id="A0A7V7FXM5"/>
<dbReference type="EMBL" id="VTPY01000008">
    <property type="protein sequence ID" value="KAA0009926.1"/>
    <property type="molecule type" value="Genomic_DNA"/>
</dbReference>
<dbReference type="GO" id="GO:0005886">
    <property type="term" value="C:plasma membrane"/>
    <property type="evidence" value="ECO:0007669"/>
    <property type="project" value="UniProtKB-SubCell"/>
</dbReference>
<evidence type="ECO:0000256" key="2">
    <source>
        <dbReference type="ARBA" id="ARBA00022448"/>
    </source>
</evidence>
<protein>
    <recommendedName>
        <fullName evidence="9">TRAP transporter small permease protein</fullName>
    </recommendedName>
</protein>
<evidence type="ECO:0000256" key="1">
    <source>
        <dbReference type="ARBA" id="ARBA00004429"/>
    </source>
</evidence>
<dbReference type="RefSeq" id="WP_149329891.1">
    <property type="nucleotide sequence ID" value="NZ_VTPY01000008.1"/>
</dbReference>
<evidence type="ECO:0000256" key="7">
    <source>
        <dbReference type="ARBA" id="ARBA00023136"/>
    </source>
</evidence>
<dbReference type="PANTHER" id="PTHR35011">
    <property type="entry name" value="2,3-DIKETO-L-GULONATE TRAP TRANSPORTER SMALL PERMEASE PROTEIN YIAM"/>
    <property type="match status" value="1"/>
</dbReference>
<organism evidence="11 12">
    <name type="scientific">Billgrantia pellis</name>
    <dbReference type="NCBI Taxonomy" id="2606936"/>
    <lineage>
        <taxon>Bacteria</taxon>
        <taxon>Pseudomonadati</taxon>
        <taxon>Pseudomonadota</taxon>
        <taxon>Gammaproteobacteria</taxon>
        <taxon>Oceanospirillales</taxon>
        <taxon>Halomonadaceae</taxon>
        <taxon>Billgrantia</taxon>
    </lineage>
</organism>
<evidence type="ECO:0000313" key="11">
    <source>
        <dbReference type="EMBL" id="KAA0009926.1"/>
    </source>
</evidence>
<evidence type="ECO:0000313" key="12">
    <source>
        <dbReference type="Proteomes" id="UP000486760"/>
    </source>
</evidence>
<dbReference type="Pfam" id="PF04290">
    <property type="entry name" value="DctQ"/>
    <property type="match status" value="1"/>
</dbReference>
<reference evidence="11 12" key="1">
    <citation type="submission" date="2019-08" db="EMBL/GenBank/DDBJ databases">
        <title>Bioinformatics analysis of the strain L3 and L5.</title>
        <authorList>
            <person name="Li X."/>
        </authorList>
    </citation>
    <scope>NUCLEOTIDE SEQUENCE [LARGE SCALE GENOMIC DNA]</scope>
    <source>
        <strain evidence="11 12">L5</strain>
    </source>
</reference>
<dbReference type="GO" id="GO:0015740">
    <property type="term" value="P:C4-dicarboxylate transport"/>
    <property type="evidence" value="ECO:0007669"/>
    <property type="project" value="TreeGrafter"/>
</dbReference>
<feature type="transmembrane region" description="Helical" evidence="9">
    <location>
        <begin position="82"/>
        <end position="99"/>
    </location>
</feature>
<comment type="subunit">
    <text evidence="9">The complex comprises the extracytoplasmic solute receptor protein and the two transmembrane proteins.</text>
</comment>
<dbReference type="Proteomes" id="UP000486760">
    <property type="component" value="Unassembled WGS sequence"/>
</dbReference>
<dbReference type="InterPro" id="IPR007387">
    <property type="entry name" value="TRAP_DctQ"/>
</dbReference>
<evidence type="ECO:0000259" key="10">
    <source>
        <dbReference type="Pfam" id="PF04290"/>
    </source>
</evidence>
<comment type="caution">
    <text evidence="11">The sequence shown here is derived from an EMBL/GenBank/DDBJ whole genome shotgun (WGS) entry which is preliminary data.</text>
</comment>
<keyword evidence="3" id="KW-1003">Cell membrane</keyword>
<comment type="subcellular location">
    <subcellularLocation>
        <location evidence="1 9">Cell inner membrane</location>
        <topology evidence="1 9">Multi-pass membrane protein</topology>
    </subcellularLocation>
</comment>
<comment type="similarity">
    <text evidence="8 9">Belongs to the TRAP transporter small permease family.</text>
</comment>
<keyword evidence="6 9" id="KW-1133">Transmembrane helix</keyword>
<keyword evidence="5 9" id="KW-0812">Transmembrane</keyword>
<dbReference type="PANTHER" id="PTHR35011:SF5">
    <property type="entry name" value="SIALIC ACID TRAP TRANSPORTER SMALL PERMEASE PROTEIN SIAQ"/>
    <property type="match status" value="1"/>
</dbReference>
<keyword evidence="2 9" id="KW-0813">Transport</keyword>
<evidence type="ECO:0000256" key="9">
    <source>
        <dbReference type="RuleBase" id="RU369079"/>
    </source>
</evidence>
<name>A0A7V7FXM5_9GAMM</name>
<dbReference type="GO" id="GO:0022857">
    <property type="term" value="F:transmembrane transporter activity"/>
    <property type="evidence" value="ECO:0007669"/>
    <property type="project" value="UniProtKB-UniRule"/>
</dbReference>
<feature type="domain" description="Tripartite ATP-independent periplasmic transporters DctQ component" evidence="10">
    <location>
        <begin position="58"/>
        <end position="186"/>
    </location>
</feature>
<proteinExistence type="inferred from homology"/>
<evidence type="ECO:0000256" key="4">
    <source>
        <dbReference type="ARBA" id="ARBA00022519"/>
    </source>
</evidence>
<keyword evidence="7 9" id="KW-0472">Membrane</keyword>
<feature type="transmembrane region" description="Helical" evidence="9">
    <location>
        <begin position="162"/>
        <end position="183"/>
    </location>
</feature>
<gene>
    <name evidence="11" type="ORF">F0A17_18710</name>
</gene>
<evidence type="ECO:0000256" key="3">
    <source>
        <dbReference type="ARBA" id="ARBA00022475"/>
    </source>
</evidence>